<accession>U2PB05</accession>
<dbReference type="HOGENOM" id="CLU_1088796_0_0_9"/>
<dbReference type="EMBL" id="AWVJ01000211">
    <property type="protein sequence ID" value="ERK40874.1"/>
    <property type="molecule type" value="Genomic_DNA"/>
</dbReference>
<dbReference type="Proteomes" id="UP000016608">
    <property type="component" value="Unassembled WGS sequence"/>
</dbReference>
<evidence type="ECO:0000313" key="2">
    <source>
        <dbReference type="Proteomes" id="UP000016608"/>
    </source>
</evidence>
<dbReference type="PATRIC" id="fig|1256908.3.peg.3112"/>
<organism evidence="1 2">
    <name type="scientific">Eubacterium ramulus ATCC 29099</name>
    <dbReference type="NCBI Taxonomy" id="1256908"/>
    <lineage>
        <taxon>Bacteria</taxon>
        <taxon>Bacillati</taxon>
        <taxon>Bacillota</taxon>
        <taxon>Clostridia</taxon>
        <taxon>Eubacteriales</taxon>
        <taxon>Eubacteriaceae</taxon>
        <taxon>Eubacterium</taxon>
    </lineage>
</organism>
<protein>
    <submittedName>
        <fullName evidence="1">Uncharacterized protein</fullName>
    </submittedName>
</protein>
<keyword evidence="2" id="KW-1185">Reference proteome</keyword>
<gene>
    <name evidence="1" type="ORF">HMPREF0373_03402</name>
</gene>
<dbReference type="AlphaFoldDB" id="U2PB05"/>
<reference evidence="1 2" key="1">
    <citation type="submission" date="2013-06" db="EMBL/GenBank/DDBJ databases">
        <authorList>
            <person name="Weinstock G."/>
            <person name="Sodergren E."/>
            <person name="Lobos E.A."/>
            <person name="Fulton L."/>
            <person name="Fulton R."/>
            <person name="Courtney L."/>
            <person name="Fronick C."/>
            <person name="O'Laughlin M."/>
            <person name="Godfrey J."/>
            <person name="Wilson R.M."/>
            <person name="Miner T."/>
            <person name="Farmer C."/>
            <person name="Delehaunty K."/>
            <person name="Cordes M."/>
            <person name="Minx P."/>
            <person name="Tomlinson C."/>
            <person name="Chen J."/>
            <person name="Wollam A."/>
            <person name="Pepin K.H."/>
            <person name="Bhonagiri V."/>
            <person name="Zhang X."/>
            <person name="Warren W."/>
            <person name="Mitreva M."/>
            <person name="Mardis E.R."/>
            <person name="Wilson R.K."/>
        </authorList>
    </citation>
    <scope>NUCLEOTIDE SEQUENCE [LARGE SCALE GENOMIC DNA]</scope>
    <source>
        <strain evidence="1 2">ATCC 29099</strain>
    </source>
</reference>
<evidence type="ECO:0000313" key="1">
    <source>
        <dbReference type="EMBL" id="ERK40874.1"/>
    </source>
</evidence>
<proteinExistence type="predicted"/>
<sequence>MTKIENALITEQVSCNWSVIIRKKTGGNAMYDNEFMEQLLQGISVQEERRHPGKTEKCLSGSKNEAELAEMEYCLREVETLACRMRQSFLKNPNGIGNLYTAISQVNKQYATRQYIFEMNLWDISVTQKDQMLKIQIPELLPHRKAKPECVFMYTLRQALYQYAVADPKRFSRLKEHWKDGAVLIVEHSYRSADMVRDSDNVELKQVIDLLHFLGYVDSDRGTELNIFLTCNTDQNKNETCLYLAPKACIQRFWD</sequence>
<comment type="caution">
    <text evidence="1">The sequence shown here is derived from an EMBL/GenBank/DDBJ whole genome shotgun (WGS) entry which is preliminary data.</text>
</comment>
<name>U2PB05_EUBRA</name>